<geneLocation type="mitochondrion" evidence="1"/>
<reference evidence="1" key="1">
    <citation type="journal article" date="2012" name="Genome Biol. Evol.">
        <title>Evolution of linear mitochondrial genomes in medusozoan cnidarians.</title>
        <authorList>
            <person name="Kayal E."/>
            <person name="Bentlage B."/>
            <person name="Collins A.G."/>
            <person name="Kayal M."/>
            <person name="Pirro S."/>
            <person name="Lavrov D.V."/>
        </authorList>
    </citation>
    <scope>NUCLEOTIDE SEQUENCE</scope>
</reference>
<organism evidence="1">
    <name type="scientific">Cassiopea frondosa</name>
    <name type="common">Upsidedown jellyfish</name>
    <dbReference type="NCBI Taxonomy" id="237412"/>
    <lineage>
        <taxon>Eukaryota</taxon>
        <taxon>Metazoa</taxon>
        <taxon>Cnidaria</taxon>
        <taxon>Scyphozoa</taxon>
        <taxon>Rhizostomeae</taxon>
        <taxon>Cassiopeidae</taxon>
        <taxon>Cassiopea</taxon>
    </lineage>
</organism>
<dbReference type="GeneID" id="11473191"/>
<keyword evidence="1" id="KW-0496">Mitochondrion</keyword>
<name>G9ISE4_CASFR</name>
<evidence type="ECO:0000313" key="1">
    <source>
        <dbReference type="EMBL" id="AER54470.1"/>
    </source>
</evidence>
<proteinExistence type="predicted"/>
<dbReference type="RefSeq" id="YP_004940461.1">
    <property type="nucleotide sequence ID" value="NC_016466.1"/>
</dbReference>
<sequence length="101" mass="12316">MRTIRKETHLEIWTYYTPIYTLTENLLSKTLKKIIYTHIFTTTKNTIWVHYINKYYTIYTNKNIRNSRFNINDLTKKILNISYTYSLNLKHITIIHRQAKG</sequence>
<protein>
    <submittedName>
        <fullName evidence="1">Orf314</fullName>
    </submittedName>
</protein>
<dbReference type="CTD" id="11473191"/>
<gene>
    <name evidence="1" type="primary">orf314</name>
</gene>
<dbReference type="EMBL" id="JN700936">
    <property type="protein sequence ID" value="AER54470.1"/>
    <property type="molecule type" value="Genomic_DNA"/>
</dbReference>
<dbReference type="AlphaFoldDB" id="G9ISE4"/>
<accession>G9ISE4</accession>